<dbReference type="InterPro" id="IPR036291">
    <property type="entry name" value="NAD(P)-bd_dom_sf"/>
</dbReference>
<name>A0A6J7KB45_9ZZZZ</name>
<dbReference type="InterPro" id="IPR000683">
    <property type="entry name" value="Gfo/Idh/MocA-like_OxRdtase_N"/>
</dbReference>
<dbReference type="AlphaFoldDB" id="A0A6J7KB45"/>
<evidence type="ECO:0000259" key="3">
    <source>
        <dbReference type="Pfam" id="PF19858"/>
    </source>
</evidence>
<dbReference type="InterPro" id="IPR045560">
    <property type="entry name" value="LigC_C"/>
</dbReference>
<dbReference type="PANTHER" id="PTHR43818:SF11">
    <property type="entry name" value="BCDNA.GH03377"/>
    <property type="match status" value="1"/>
</dbReference>
<dbReference type="EMBL" id="CAFBNE010000049">
    <property type="protein sequence ID" value="CAB4952511.1"/>
    <property type="molecule type" value="Genomic_DNA"/>
</dbReference>
<sequence>MIDPIGLAVIGPGAIADAHLEAFEELGGLVPLWSVGRTMEGARLFADRWGFAHFGVSAEDALADPNVSLVLICSPNALHADQARGALRAGKDVLLEIPIAMSGADARELVELADATGRRLFALHTMRSFAGVRYMRDLLASGEESISQIVGFFAIPRRNNEGFTGRRTWADNLLWHHACHLVDASLWISESDGISNESLLQGRTHPEYGTTMDISMSFILNSAVLVNHSLTYNASALCWQVRMVADRGDYLLDGGTLYGVDGEVLVAGASVRDLRAQNSQILGGLRTGRPTDFDARGVLPAMHALDLLQKASQP</sequence>
<dbReference type="Pfam" id="PF01408">
    <property type="entry name" value="GFO_IDH_MocA"/>
    <property type="match status" value="1"/>
</dbReference>
<protein>
    <submittedName>
        <fullName evidence="4">Unannotated protein</fullName>
    </submittedName>
</protein>
<dbReference type="PANTHER" id="PTHR43818">
    <property type="entry name" value="BCDNA.GH03377"/>
    <property type="match status" value="1"/>
</dbReference>
<proteinExistence type="predicted"/>
<evidence type="ECO:0000259" key="2">
    <source>
        <dbReference type="Pfam" id="PF01408"/>
    </source>
</evidence>
<keyword evidence="1" id="KW-0560">Oxidoreductase</keyword>
<dbReference type="Gene3D" id="3.30.360.10">
    <property type="entry name" value="Dihydrodipicolinate Reductase, domain 2"/>
    <property type="match status" value="1"/>
</dbReference>
<dbReference type="GO" id="GO:0000166">
    <property type="term" value="F:nucleotide binding"/>
    <property type="evidence" value="ECO:0007669"/>
    <property type="project" value="InterPro"/>
</dbReference>
<organism evidence="4">
    <name type="scientific">freshwater metagenome</name>
    <dbReference type="NCBI Taxonomy" id="449393"/>
    <lineage>
        <taxon>unclassified sequences</taxon>
        <taxon>metagenomes</taxon>
        <taxon>ecological metagenomes</taxon>
    </lineage>
</organism>
<gene>
    <name evidence="4" type="ORF">UFOPK3772_01642</name>
</gene>
<reference evidence="4" key="1">
    <citation type="submission" date="2020-05" db="EMBL/GenBank/DDBJ databases">
        <authorList>
            <person name="Chiriac C."/>
            <person name="Salcher M."/>
            <person name="Ghai R."/>
            <person name="Kavagutti S V."/>
        </authorList>
    </citation>
    <scope>NUCLEOTIDE SEQUENCE</scope>
</reference>
<evidence type="ECO:0000256" key="1">
    <source>
        <dbReference type="ARBA" id="ARBA00023002"/>
    </source>
</evidence>
<dbReference type="SUPFAM" id="SSF51735">
    <property type="entry name" value="NAD(P)-binding Rossmann-fold domains"/>
    <property type="match status" value="1"/>
</dbReference>
<feature type="domain" description="4-carboxy-2-hydroxymuconate-6-semialdehyde dehydrogenase-like C-terminal" evidence="3">
    <location>
        <begin position="133"/>
        <end position="253"/>
    </location>
</feature>
<dbReference type="GO" id="GO:0016491">
    <property type="term" value="F:oxidoreductase activity"/>
    <property type="evidence" value="ECO:0007669"/>
    <property type="project" value="UniProtKB-KW"/>
</dbReference>
<evidence type="ECO:0000313" key="4">
    <source>
        <dbReference type="EMBL" id="CAB4952511.1"/>
    </source>
</evidence>
<dbReference type="Pfam" id="PF19858">
    <property type="entry name" value="OxRdtase_C"/>
    <property type="match status" value="1"/>
</dbReference>
<dbReference type="Gene3D" id="3.40.50.720">
    <property type="entry name" value="NAD(P)-binding Rossmann-like Domain"/>
    <property type="match status" value="1"/>
</dbReference>
<feature type="domain" description="Gfo/Idh/MocA-like oxidoreductase N-terminal" evidence="2">
    <location>
        <begin position="6"/>
        <end position="122"/>
    </location>
</feature>
<accession>A0A6J7KB45</accession>
<dbReference type="InterPro" id="IPR050463">
    <property type="entry name" value="Gfo/Idh/MocA_oxidrdct_glycsds"/>
</dbReference>